<sequence length="344" mass="36053">MTAVLTARTEAAAFVRDRAAALDRGVTDVRTDLAALGGLGLLGIGLGERGIGEIVAVIEDVAAESLTVAFSLWAQRMTIEYVARAPEPVRRAHLGGLVSGRTVGVTAMAAALKHLAGLGELPLAGARDGDRYRVTGPIAWASNVFPDALIVFPFRDEQGCGRVACTRADAAGVEVRPCPELLALGATASTSLRFTDVTVPAAQCLTADLPAFGAAIRPTFLLLQSAFCTGIARTALAESAGLLDGIGAQFRTDHDALATRHADVRARLHDYAADPAVPDGAALLTVRLDAARLAVDATRLEFALRGGAGYATAGATNRRFREAAFLPIQSPSEGQLRWELSRYR</sequence>
<dbReference type="KEGG" id="nfr:ERS450000_01977"/>
<gene>
    <name evidence="1" type="ORF">ERS450000_01977</name>
</gene>
<dbReference type="InterPro" id="IPR009100">
    <property type="entry name" value="AcylCoA_DH/oxidase_NM_dom_sf"/>
</dbReference>
<dbReference type="EMBL" id="LN868938">
    <property type="protein sequence ID" value="CRY76685.1"/>
    <property type="molecule type" value="Genomic_DNA"/>
</dbReference>
<dbReference type="RefSeq" id="WP_060592101.1">
    <property type="nucleotide sequence ID" value="NZ_CP031418.1"/>
</dbReference>
<evidence type="ECO:0000313" key="1">
    <source>
        <dbReference type="EMBL" id="CRY76685.1"/>
    </source>
</evidence>
<dbReference type="Gene3D" id="2.40.110.10">
    <property type="entry name" value="Butyryl-CoA Dehydrogenase, subunit A, domain 2"/>
    <property type="match status" value="1"/>
</dbReference>
<dbReference type="InterPro" id="IPR036250">
    <property type="entry name" value="AcylCo_DH-like_C"/>
</dbReference>
<protein>
    <submittedName>
        <fullName evidence="1">Sulfur acquisition oxidoreductase, SfnB family</fullName>
    </submittedName>
</protein>
<name>A0A0H5NL82_NOCFR</name>
<dbReference type="InterPro" id="IPR046373">
    <property type="entry name" value="Acyl-CoA_Oxase/DH_mid-dom_sf"/>
</dbReference>
<reference evidence="2" key="1">
    <citation type="submission" date="2015-03" db="EMBL/GenBank/DDBJ databases">
        <authorList>
            <consortium name="Pathogen Informatics"/>
        </authorList>
    </citation>
    <scope>NUCLEOTIDE SEQUENCE [LARGE SCALE GENOMIC DNA]</scope>
    <source>
        <strain evidence="2">NCTC11134</strain>
    </source>
</reference>
<evidence type="ECO:0000313" key="2">
    <source>
        <dbReference type="Proteomes" id="UP000057820"/>
    </source>
</evidence>
<dbReference type="AlphaFoldDB" id="A0A0H5NL82"/>
<proteinExistence type="predicted"/>
<dbReference type="SUPFAM" id="SSF56645">
    <property type="entry name" value="Acyl-CoA dehydrogenase NM domain-like"/>
    <property type="match status" value="1"/>
</dbReference>
<dbReference type="GO" id="GO:0016627">
    <property type="term" value="F:oxidoreductase activity, acting on the CH-CH group of donors"/>
    <property type="evidence" value="ECO:0007669"/>
    <property type="project" value="InterPro"/>
</dbReference>
<dbReference type="Proteomes" id="UP000057820">
    <property type="component" value="Chromosome 1"/>
</dbReference>
<dbReference type="SUPFAM" id="SSF47203">
    <property type="entry name" value="Acyl-CoA dehydrogenase C-terminal domain-like"/>
    <property type="match status" value="1"/>
</dbReference>
<accession>A0A0H5NL82</accession>
<organism evidence="1 2">
    <name type="scientific">Nocardia farcinica</name>
    <dbReference type="NCBI Taxonomy" id="37329"/>
    <lineage>
        <taxon>Bacteria</taxon>
        <taxon>Bacillati</taxon>
        <taxon>Actinomycetota</taxon>
        <taxon>Actinomycetes</taxon>
        <taxon>Mycobacteriales</taxon>
        <taxon>Nocardiaceae</taxon>
        <taxon>Nocardia</taxon>
    </lineage>
</organism>